<evidence type="ECO:0000313" key="1">
    <source>
        <dbReference type="EMBL" id="XAM18976.1"/>
    </source>
</evidence>
<evidence type="ECO:0008006" key="3">
    <source>
        <dbReference type="Google" id="ProtNLM"/>
    </source>
</evidence>
<evidence type="ECO:0000313" key="2">
    <source>
        <dbReference type="Proteomes" id="UP001434737"/>
    </source>
</evidence>
<gene>
    <name evidence="1" type="ORF">V3I05_04680</name>
</gene>
<reference evidence="1 2" key="1">
    <citation type="submission" date="2024-02" db="EMBL/GenBank/DDBJ databases">
        <title>Genome and pathogenicity analysis of Helicobacter mastomyrinus isolated from mice.</title>
        <authorList>
            <person name="Zhu L."/>
        </authorList>
    </citation>
    <scope>NUCLEOTIDE SEQUENCE [LARGE SCALE GENOMIC DNA]</scope>
    <source>
        <strain evidence="1 2">Hm-17</strain>
    </source>
</reference>
<proteinExistence type="predicted"/>
<dbReference type="EMBL" id="CP145316">
    <property type="protein sequence ID" value="XAM18976.1"/>
    <property type="molecule type" value="Genomic_DNA"/>
</dbReference>
<sequence length="124" mass="13997">MDEIKGDRMKKLILAGLLAIGAFAEDFSDVENTLFGMGYKSCACAIKRVVKEDINKNTDSTTLIGLMSMHEMDCRREEADKLSSHEIERIYAYLESKDIELYEKGFDACANKLAKQLGQYEGKK</sequence>
<organism evidence="1 2">
    <name type="scientific">Helicobacter mastomyrinus</name>
    <dbReference type="NCBI Taxonomy" id="287948"/>
    <lineage>
        <taxon>Bacteria</taxon>
        <taxon>Pseudomonadati</taxon>
        <taxon>Campylobacterota</taxon>
        <taxon>Epsilonproteobacteria</taxon>
        <taxon>Campylobacterales</taxon>
        <taxon>Helicobacteraceae</taxon>
        <taxon>Helicobacter</taxon>
    </lineage>
</organism>
<protein>
    <recommendedName>
        <fullName evidence="3">DUF1104 domain-containing protein</fullName>
    </recommendedName>
</protein>
<dbReference type="RefSeq" id="WP_343354198.1">
    <property type="nucleotide sequence ID" value="NZ_CP145316.1"/>
</dbReference>
<name>A0ABZ3F7B8_9HELI</name>
<dbReference type="Proteomes" id="UP001434737">
    <property type="component" value="Chromosome"/>
</dbReference>
<keyword evidence="2" id="KW-1185">Reference proteome</keyword>
<accession>A0ABZ3F7B8</accession>